<name>A0ABR2SX16_9ROSI</name>
<reference evidence="2 3" key="1">
    <citation type="journal article" date="2024" name="G3 (Bethesda)">
        <title>Genome assembly of Hibiscus sabdariffa L. provides insights into metabolisms of medicinal natural products.</title>
        <authorList>
            <person name="Kim T."/>
        </authorList>
    </citation>
    <scope>NUCLEOTIDE SEQUENCE [LARGE SCALE GENOMIC DNA]</scope>
    <source>
        <strain evidence="2">TK-2024</strain>
        <tissue evidence="2">Old leaves</tissue>
    </source>
</reference>
<dbReference type="EMBL" id="JBBPBN010000011">
    <property type="protein sequence ID" value="KAK9029497.1"/>
    <property type="molecule type" value="Genomic_DNA"/>
</dbReference>
<evidence type="ECO:0000313" key="2">
    <source>
        <dbReference type="EMBL" id="KAK9029497.1"/>
    </source>
</evidence>
<sequence length="369" mass="40786">MLNPVALLRSASSRSSSSRFLFNSSSSREAGYESSSDFSEESCMVNGSHQSTLDRLYAWEKKLYEEVKAGEKVRIAYEKKSRQLRNQDVKGDDSFAVDKTRAAIRDLHTQIKVSIHSVEAISKRIETLRDEELQPQLLELVQGLARMWKVMAECHQAQKRTLDVAKALLAGTPSKLEAKLHPSISAAEPHHLAQSAANLEAELRNWRACFQSWIASQRSYLHALSGWLLRCLKSDPDALNLLFSPRRSNETPAIVGLCIKWSKFLDAQLREESRFIPVGSKRFAAGLPEELGENMDLVKVNEVEEVMTTEKLADVSTRVLCAGMSVAMSSLSEFAIASADGYAELVSQWATAKLPQNPSASATGSGGVI</sequence>
<feature type="domain" description="DUF632" evidence="1">
    <location>
        <begin position="12"/>
        <end position="267"/>
    </location>
</feature>
<dbReference type="InterPro" id="IPR006867">
    <property type="entry name" value="DUF632"/>
</dbReference>
<accession>A0ABR2SX16</accession>
<comment type="caution">
    <text evidence="2">The sequence shown here is derived from an EMBL/GenBank/DDBJ whole genome shotgun (WGS) entry which is preliminary data.</text>
</comment>
<evidence type="ECO:0000313" key="3">
    <source>
        <dbReference type="Proteomes" id="UP001396334"/>
    </source>
</evidence>
<keyword evidence="3" id="KW-1185">Reference proteome</keyword>
<dbReference type="Pfam" id="PF04782">
    <property type="entry name" value="DUF632"/>
    <property type="match status" value="1"/>
</dbReference>
<dbReference type="PANTHER" id="PTHR21450">
    <property type="entry name" value="PROTEIN ALTERED PHOSPHATE STARVATION RESPONSE 1"/>
    <property type="match status" value="1"/>
</dbReference>
<dbReference type="PANTHER" id="PTHR21450:SF3">
    <property type="entry name" value="DUF630 FAMILY PROTEIN (DUF630 AND DUF632)"/>
    <property type="match status" value="1"/>
</dbReference>
<organism evidence="2 3">
    <name type="scientific">Hibiscus sabdariffa</name>
    <name type="common">roselle</name>
    <dbReference type="NCBI Taxonomy" id="183260"/>
    <lineage>
        <taxon>Eukaryota</taxon>
        <taxon>Viridiplantae</taxon>
        <taxon>Streptophyta</taxon>
        <taxon>Embryophyta</taxon>
        <taxon>Tracheophyta</taxon>
        <taxon>Spermatophyta</taxon>
        <taxon>Magnoliopsida</taxon>
        <taxon>eudicotyledons</taxon>
        <taxon>Gunneridae</taxon>
        <taxon>Pentapetalae</taxon>
        <taxon>rosids</taxon>
        <taxon>malvids</taxon>
        <taxon>Malvales</taxon>
        <taxon>Malvaceae</taxon>
        <taxon>Malvoideae</taxon>
        <taxon>Hibiscus</taxon>
    </lineage>
</organism>
<dbReference type="Proteomes" id="UP001396334">
    <property type="component" value="Unassembled WGS sequence"/>
</dbReference>
<proteinExistence type="predicted"/>
<protein>
    <recommendedName>
        <fullName evidence="1">DUF632 domain-containing protein</fullName>
    </recommendedName>
</protein>
<evidence type="ECO:0000259" key="1">
    <source>
        <dbReference type="Pfam" id="PF04782"/>
    </source>
</evidence>
<gene>
    <name evidence="2" type="ORF">V6N11_026611</name>
</gene>